<dbReference type="Proteomes" id="UP000885664">
    <property type="component" value="Unassembled WGS sequence"/>
</dbReference>
<dbReference type="AlphaFoldDB" id="A0A7C2YYU4"/>
<protein>
    <recommendedName>
        <fullName evidence="3">CopG family transcriptional regulator</fullName>
    </recommendedName>
</protein>
<evidence type="ECO:0000313" key="2">
    <source>
        <dbReference type="EMBL" id="HEU97400.1"/>
    </source>
</evidence>
<name>A0A7C2YYU4_9CREN</name>
<reference evidence="2" key="1">
    <citation type="journal article" date="2020" name="mSystems">
        <title>Genome- and Community-Level Interaction Insights into Carbon Utilization and Element Cycling Functions of Hydrothermarchaeota in Hydrothermal Sediment.</title>
        <authorList>
            <person name="Zhou Z."/>
            <person name="Liu Y."/>
            <person name="Xu W."/>
            <person name="Pan J."/>
            <person name="Luo Z.H."/>
            <person name="Li M."/>
        </authorList>
    </citation>
    <scope>NUCLEOTIDE SEQUENCE [LARGE SCALE GENOMIC DNA]</scope>
    <source>
        <strain evidence="2">SpSt-1259</strain>
    </source>
</reference>
<dbReference type="EMBL" id="DSFE01000024">
    <property type="protein sequence ID" value="HEU97400.1"/>
    <property type="molecule type" value="Genomic_DNA"/>
</dbReference>
<gene>
    <name evidence="2" type="ORF">ENO36_00890</name>
</gene>
<evidence type="ECO:0000256" key="1">
    <source>
        <dbReference type="SAM" id="Coils"/>
    </source>
</evidence>
<keyword evidence="1" id="KW-0175">Coiled coil</keyword>
<evidence type="ECO:0008006" key="3">
    <source>
        <dbReference type="Google" id="ProtNLM"/>
    </source>
</evidence>
<feature type="coiled-coil region" evidence="1">
    <location>
        <begin position="85"/>
        <end position="112"/>
    </location>
</feature>
<proteinExistence type="predicted"/>
<accession>A0A7C2YYU4</accession>
<organism evidence="2">
    <name type="scientific">Fervidicoccus fontis</name>
    <dbReference type="NCBI Taxonomy" id="683846"/>
    <lineage>
        <taxon>Archaea</taxon>
        <taxon>Thermoproteota</taxon>
        <taxon>Thermoprotei</taxon>
        <taxon>Fervidicoccales</taxon>
        <taxon>Fervidicoccaceae</taxon>
        <taxon>Fervidicoccus</taxon>
    </lineage>
</organism>
<sequence length="234" mass="26330">MPIVSIKLTEEEFNLLKTKAASKGFESISDYVKNVALSEQRPLSQPTLTTKEIPEREPGVSKEKELVQSIARAVQDIVNPFTAKIDELARSVAELRERIDRLEEAFQKVVTESEERGGERKTMAKPARGGTAIERLSMEGVVFQSELTWLKNPKAFFDKLKREGAIVIELEGEYIAVDPEFWDNFQSKLSAIKERDSAKVAKSLPDKMATLFRKLLSGGKLAYDPAENAWRISL</sequence>
<comment type="caution">
    <text evidence="2">The sequence shown here is derived from an EMBL/GenBank/DDBJ whole genome shotgun (WGS) entry which is preliminary data.</text>
</comment>